<feature type="compositionally biased region" description="Low complexity" evidence="1">
    <location>
        <begin position="1"/>
        <end position="21"/>
    </location>
</feature>
<gene>
    <name evidence="2" type="ORF">QN277_022584</name>
</gene>
<accession>A0AAE1MQU6</accession>
<keyword evidence="3" id="KW-1185">Reference proteome</keyword>
<reference evidence="2" key="1">
    <citation type="submission" date="2023-10" db="EMBL/GenBank/DDBJ databases">
        <title>Chromosome-level genome of the transformable northern wattle, Acacia crassicarpa.</title>
        <authorList>
            <person name="Massaro I."/>
            <person name="Sinha N.R."/>
            <person name="Poethig S."/>
            <person name="Leichty A.R."/>
        </authorList>
    </citation>
    <scope>NUCLEOTIDE SEQUENCE</scope>
    <source>
        <strain evidence="2">Acra3RX</strain>
        <tissue evidence="2">Leaf</tissue>
    </source>
</reference>
<dbReference type="EMBL" id="JAWXYG010000006">
    <property type="protein sequence ID" value="KAK4269426.1"/>
    <property type="molecule type" value="Genomic_DNA"/>
</dbReference>
<evidence type="ECO:0000313" key="2">
    <source>
        <dbReference type="EMBL" id="KAK4269426.1"/>
    </source>
</evidence>
<sequence length="99" mass="10604">MSSPGSQRPSSRSNSTRSSIPKQRPRKFFLLLKGSLTIHVTHGKLSLPIIGKCGSKNGRENISGILNMKMMSGELGMPSVKKSLEEQCIESGGTSATSK</sequence>
<dbReference type="AlphaFoldDB" id="A0AAE1MQU6"/>
<organism evidence="2 3">
    <name type="scientific">Acacia crassicarpa</name>
    <name type="common">northern wattle</name>
    <dbReference type="NCBI Taxonomy" id="499986"/>
    <lineage>
        <taxon>Eukaryota</taxon>
        <taxon>Viridiplantae</taxon>
        <taxon>Streptophyta</taxon>
        <taxon>Embryophyta</taxon>
        <taxon>Tracheophyta</taxon>
        <taxon>Spermatophyta</taxon>
        <taxon>Magnoliopsida</taxon>
        <taxon>eudicotyledons</taxon>
        <taxon>Gunneridae</taxon>
        <taxon>Pentapetalae</taxon>
        <taxon>rosids</taxon>
        <taxon>fabids</taxon>
        <taxon>Fabales</taxon>
        <taxon>Fabaceae</taxon>
        <taxon>Caesalpinioideae</taxon>
        <taxon>mimosoid clade</taxon>
        <taxon>Acacieae</taxon>
        <taxon>Acacia</taxon>
    </lineage>
</organism>
<evidence type="ECO:0000256" key="1">
    <source>
        <dbReference type="SAM" id="MobiDB-lite"/>
    </source>
</evidence>
<dbReference type="Proteomes" id="UP001293593">
    <property type="component" value="Unassembled WGS sequence"/>
</dbReference>
<protein>
    <submittedName>
        <fullName evidence="2">Uncharacterized protein</fullName>
    </submittedName>
</protein>
<feature type="region of interest" description="Disordered" evidence="1">
    <location>
        <begin position="1"/>
        <end position="24"/>
    </location>
</feature>
<comment type="caution">
    <text evidence="2">The sequence shown here is derived from an EMBL/GenBank/DDBJ whole genome shotgun (WGS) entry which is preliminary data.</text>
</comment>
<proteinExistence type="predicted"/>
<evidence type="ECO:0000313" key="3">
    <source>
        <dbReference type="Proteomes" id="UP001293593"/>
    </source>
</evidence>
<name>A0AAE1MQU6_9FABA</name>